<protein>
    <recommendedName>
        <fullName evidence="6">AtpZ/AtpI family protein</fullName>
    </recommendedName>
</protein>
<dbReference type="AlphaFoldDB" id="A0A5C1Q1L1"/>
<sequence length="82" mass="8897">MPDKPRDKTLDKIMDTRAGVLSFGSMTLLVGGVSLAGLLFWGWRTGQELPLWPALLVAGVNVFGAIKLAMETRERQGARRAG</sequence>
<dbReference type="EMBL" id="JBEPLS010000026">
    <property type="protein sequence ID" value="MET3605900.1"/>
    <property type="molecule type" value="Genomic_DNA"/>
</dbReference>
<feature type="transmembrane region" description="Helical" evidence="1">
    <location>
        <begin position="20"/>
        <end position="43"/>
    </location>
</feature>
<gene>
    <name evidence="2" type="ORF">ABIC99_003735</name>
    <name evidence="3" type="ORF">EWH46_11845</name>
</gene>
<keyword evidence="5" id="KW-1185">Reference proteome</keyword>
<name>A0A5C1Q1L1_9BURK</name>
<organism evidence="3 4">
    <name type="scientific">Sphaerotilus sulfidivorans</name>
    <dbReference type="NCBI Taxonomy" id="639200"/>
    <lineage>
        <taxon>Bacteria</taxon>
        <taxon>Pseudomonadati</taxon>
        <taxon>Pseudomonadota</taxon>
        <taxon>Betaproteobacteria</taxon>
        <taxon>Burkholderiales</taxon>
        <taxon>Sphaerotilaceae</taxon>
        <taxon>Sphaerotilus</taxon>
    </lineage>
</organism>
<dbReference type="RefSeq" id="WP_149504094.1">
    <property type="nucleotide sequence ID" value="NZ_CP035708.1"/>
</dbReference>
<evidence type="ECO:0000313" key="4">
    <source>
        <dbReference type="Proteomes" id="UP000323522"/>
    </source>
</evidence>
<evidence type="ECO:0000256" key="1">
    <source>
        <dbReference type="SAM" id="Phobius"/>
    </source>
</evidence>
<evidence type="ECO:0000313" key="2">
    <source>
        <dbReference type="EMBL" id="MET3605900.1"/>
    </source>
</evidence>
<keyword evidence="1" id="KW-0472">Membrane</keyword>
<proteinExistence type="predicted"/>
<accession>A0A5C1Q1L1</accession>
<dbReference type="KEGG" id="snn:EWH46_11845"/>
<evidence type="ECO:0000313" key="3">
    <source>
        <dbReference type="EMBL" id="QEN01407.1"/>
    </source>
</evidence>
<feature type="transmembrane region" description="Helical" evidence="1">
    <location>
        <begin position="49"/>
        <end position="70"/>
    </location>
</feature>
<keyword evidence="1" id="KW-0812">Transmembrane</keyword>
<reference evidence="2 5" key="2">
    <citation type="submission" date="2024-06" db="EMBL/GenBank/DDBJ databases">
        <title>Genomic Encyclopedia of Type Strains, Phase IV (KMG-IV): sequencing the most valuable type-strain genomes for metagenomic binning, comparative biology and taxonomic classification.</title>
        <authorList>
            <person name="Goeker M."/>
        </authorList>
    </citation>
    <scope>NUCLEOTIDE SEQUENCE [LARGE SCALE GENOMIC DNA]</scope>
    <source>
        <strain evidence="2 5">D-501</strain>
    </source>
</reference>
<evidence type="ECO:0008006" key="6">
    <source>
        <dbReference type="Google" id="ProtNLM"/>
    </source>
</evidence>
<evidence type="ECO:0000313" key="5">
    <source>
        <dbReference type="Proteomes" id="UP001549111"/>
    </source>
</evidence>
<dbReference type="Proteomes" id="UP001549111">
    <property type="component" value="Unassembled WGS sequence"/>
</dbReference>
<dbReference type="EMBL" id="CP035708">
    <property type="protein sequence ID" value="QEN01407.1"/>
    <property type="molecule type" value="Genomic_DNA"/>
</dbReference>
<keyword evidence="1" id="KW-1133">Transmembrane helix</keyword>
<reference evidence="3 4" key="1">
    <citation type="submission" date="2019-02" db="EMBL/GenBank/DDBJ databases">
        <title>Complete Genome Sequence and Methylome Analysis of Sphaerotilus natans subsp. sulfidivorans D-507.</title>
        <authorList>
            <person name="Fomenkov A."/>
            <person name="Gridneva E."/>
            <person name="Smolyakov D."/>
            <person name="Dubinina G."/>
            <person name="Vincze T."/>
            <person name="Grabovich M."/>
            <person name="Roberts R.J."/>
        </authorList>
    </citation>
    <scope>NUCLEOTIDE SEQUENCE [LARGE SCALE GENOMIC DNA]</scope>
    <source>
        <strain evidence="3 4">D-507</strain>
    </source>
</reference>
<dbReference type="Proteomes" id="UP000323522">
    <property type="component" value="Chromosome"/>
</dbReference>